<proteinExistence type="inferred from homology"/>
<evidence type="ECO:0000256" key="1">
    <source>
        <dbReference type="ARBA" id="ARBA00009869"/>
    </source>
</evidence>
<dbReference type="EMBL" id="VOTZ01000023">
    <property type="protein sequence ID" value="MCQ1539252.1"/>
    <property type="molecule type" value="Genomic_DNA"/>
</dbReference>
<evidence type="ECO:0000259" key="3">
    <source>
        <dbReference type="Pfam" id="PF00694"/>
    </source>
</evidence>
<sequence>MITGHAVCLGPDIDTDLIIAGRYLRTKDRSVWGAHVFEDLDPSLAGRLSGAVIVAGRNFGCGSSREQAPVALREAGVVAVISPLFARIFFRNAINVGLPVLEADLTCRNGDQIAINLDCGTLSSAGTIHPFTPLSPRMREILSAGGLVQYWREKA</sequence>
<dbReference type="InterPro" id="IPR000573">
    <property type="entry name" value="AconitaseA/IPMdHydase_ssu_swvl"/>
</dbReference>
<keyword evidence="5" id="KW-1185">Reference proteome</keyword>
<organism evidence="4 5">
    <name type="scientific">Methanocalculus taiwanensis</name>
    <dbReference type="NCBI Taxonomy" id="106207"/>
    <lineage>
        <taxon>Archaea</taxon>
        <taxon>Methanobacteriati</taxon>
        <taxon>Methanobacteriota</taxon>
        <taxon>Stenosarchaea group</taxon>
        <taxon>Methanomicrobia</taxon>
        <taxon>Methanomicrobiales</taxon>
        <taxon>Methanocalculaceae</taxon>
        <taxon>Methanocalculus</taxon>
    </lineage>
</organism>
<dbReference type="CDD" id="cd01577">
    <property type="entry name" value="IPMI_Swivel"/>
    <property type="match status" value="1"/>
</dbReference>
<dbReference type="Pfam" id="PF00694">
    <property type="entry name" value="Aconitase_C"/>
    <property type="match status" value="1"/>
</dbReference>
<accession>A0ABD4TLS4</accession>
<keyword evidence="2" id="KW-0456">Lyase</keyword>
<dbReference type="InterPro" id="IPR050075">
    <property type="entry name" value="LeuD"/>
</dbReference>
<dbReference type="NCBIfam" id="TIGR02087">
    <property type="entry name" value="LEUD_arch"/>
    <property type="match status" value="1"/>
</dbReference>
<evidence type="ECO:0000256" key="2">
    <source>
        <dbReference type="ARBA" id="ARBA00023239"/>
    </source>
</evidence>
<dbReference type="PANTHER" id="PTHR43345">
    <property type="entry name" value="3-ISOPROPYLMALATE DEHYDRATASE SMALL SUBUNIT 2-RELATED-RELATED"/>
    <property type="match status" value="1"/>
</dbReference>
<evidence type="ECO:0000313" key="4">
    <source>
        <dbReference type="EMBL" id="MCQ1539252.1"/>
    </source>
</evidence>
<reference evidence="4 5" key="1">
    <citation type="submission" date="2019-08" db="EMBL/GenBank/DDBJ databases">
        <authorList>
            <person name="Chen S.-C."/>
            <person name="Lai M.-C."/>
            <person name="You Y.-T."/>
        </authorList>
    </citation>
    <scope>NUCLEOTIDE SEQUENCE [LARGE SCALE GENOMIC DNA]</scope>
    <source>
        <strain evidence="4 5">P2F9704a</strain>
    </source>
</reference>
<dbReference type="Gene3D" id="3.20.19.10">
    <property type="entry name" value="Aconitase, domain 4"/>
    <property type="match status" value="1"/>
</dbReference>
<dbReference type="PANTHER" id="PTHR43345:SF2">
    <property type="entry name" value="3-ISOPROPYLMALATE DEHYDRATASE SMALL SUBUNIT 1"/>
    <property type="match status" value="1"/>
</dbReference>
<protein>
    <submittedName>
        <fullName evidence="4">3-isopropylmalate dehydratase</fullName>
    </submittedName>
</protein>
<dbReference type="RefSeq" id="WP_255333219.1">
    <property type="nucleotide sequence ID" value="NZ_VOTZ01000023.1"/>
</dbReference>
<comment type="similarity">
    <text evidence="1">Belongs to the LeuD family. LeuD type 2 subfamily.</text>
</comment>
<evidence type="ECO:0000313" key="5">
    <source>
        <dbReference type="Proteomes" id="UP001524383"/>
    </source>
</evidence>
<comment type="caution">
    <text evidence="4">The sequence shown here is derived from an EMBL/GenBank/DDBJ whole genome shotgun (WGS) entry which is preliminary data.</text>
</comment>
<dbReference type="AlphaFoldDB" id="A0ABD4TLS4"/>
<dbReference type="SUPFAM" id="SSF52016">
    <property type="entry name" value="LeuD/IlvD-like"/>
    <property type="match status" value="1"/>
</dbReference>
<dbReference type="InterPro" id="IPR011827">
    <property type="entry name" value="LeuD_type2/HacB/DmdB"/>
</dbReference>
<gene>
    <name evidence="4" type="ORF">FTO68_09700</name>
</gene>
<dbReference type="Proteomes" id="UP001524383">
    <property type="component" value="Unassembled WGS sequence"/>
</dbReference>
<feature type="domain" description="Aconitase A/isopropylmalate dehydratase small subunit swivel" evidence="3">
    <location>
        <begin position="52"/>
        <end position="98"/>
    </location>
</feature>
<dbReference type="GO" id="GO:0016829">
    <property type="term" value="F:lyase activity"/>
    <property type="evidence" value="ECO:0007669"/>
    <property type="project" value="UniProtKB-KW"/>
</dbReference>
<name>A0ABD4TLS4_9EURY</name>
<dbReference type="InterPro" id="IPR033940">
    <property type="entry name" value="IPMI_Swivel"/>
</dbReference>
<dbReference type="InterPro" id="IPR015928">
    <property type="entry name" value="Aconitase/3IPM_dehydase_swvl"/>
</dbReference>